<dbReference type="Gene3D" id="3.40.50.10330">
    <property type="entry name" value="Probable inorganic polyphosphate/atp-NAD kinase, domain 1"/>
    <property type="match status" value="1"/>
</dbReference>
<dbReference type="PANTHER" id="PTHR12358:SF106">
    <property type="entry name" value="LIPID KINASE YEGS"/>
    <property type="match status" value="1"/>
</dbReference>
<keyword evidence="5" id="KW-0479">Metal-binding</keyword>
<organism evidence="14 15">
    <name type="scientific">Romboutsia faecis</name>
    <dbReference type="NCBI Taxonomy" id="2764597"/>
    <lineage>
        <taxon>Bacteria</taxon>
        <taxon>Bacillati</taxon>
        <taxon>Bacillota</taxon>
        <taxon>Clostridia</taxon>
        <taxon>Peptostreptococcales</taxon>
        <taxon>Peptostreptococcaceae</taxon>
        <taxon>Romboutsia</taxon>
    </lineage>
</organism>
<keyword evidence="10" id="KW-0443">Lipid metabolism</keyword>
<reference evidence="14 15" key="1">
    <citation type="submission" date="2020-08" db="EMBL/GenBank/DDBJ databases">
        <authorList>
            <person name="Liu C."/>
            <person name="Sun Q."/>
        </authorList>
    </citation>
    <scope>NUCLEOTIDE SEQUENCE [LARGE SCALE GENOMIC DNA]</scope>
    <source>
        <strain evidence="14 15">NSJ-18</strain>
    </source>
</reference>
<keyword evidence="9" id="KW-0460">Magnesium</keyword>
<evidence type="ECO:0000256" key="7">
    <source>
        <dbReference type="ARBA" id="ARBA00022777"/>
    </source>
</evidence>
<evidence type="ECO:0000256" key="1">
    <source>
        <dbReference type="ARBA" id="ARBA00001946"/>
    </source>
</evidence>
<keyword evidence="6" id="KW-0547">Nucleotide-binding</keyword>
<keyword evidence="12" id="KW-1208">Phospholipid metabolism</keyword>
<dbReference type="Pfam" id="PF00781">
    <property type="entry name" value="DAGK_cat"/>
    <property type="match status" value="1"/>
</dbReference>
<keyword evidence="8" id="KW-0067">ATP-binding</keyword>
<sequence>MKKVKLVYNPNSGERSIVNKLDFIIEIYQSYGYILIPYRLNKQNPIEDAFIDIDDSYEHVLISGGDGTVDMVLNVMKELEINKPIGILPTGTANDFANALSLPFNVKESIVNIINSKPKKIDIGKVNNKFFINVASAGMFTDVSQKINTEFKNSMGKVSYYIKGIEEALHLRQFNIKVHSDEVIYIGDMYLMLVFNGKTAGNINLAYKSELDDGYLDVIIFKATPLPKSIPVLISTLKGEHLDHYNEEDLLYFKTKKVIIECNDDLITDIDGEKGPDFPLEIECIKDGIEILGCN</sequence>
<dbReference type="Proteomes" id="UP000609849">
    <property type="component" value="Unassembled WGS sequence"/>
</dbReference>
<dbReference type="NCBIfam" id="TIGR00147">
    <property type="entry name" value="YegS/Rv2252/BmrU family lipid kinase"/>
    <property type="match status" value="1"/>
</dbReference>
<keyword evidence="11" id="KW-0594">Phospholipid biosynthesis</keyword>
<comment type="caution">
    <text evidence="14">The sequence shown here is derived from an EMBL/GenBank/DDBJ whole genome shotgun (WGS) entry which is preliminary data.</text>
</comment>
<dbReference type="InterPro" id="IPR016064">
    <property type="entry name" value="NAD/diacylglycerol_kinase_sf"/>
</dbReference>
<gene>
    <name evidence="14" type="ORF">H8923_08630</name>
</gene>
<feature type="domain" description="DAGKc" evidence="13">
    <location>
        <begin position="1"/>
        <end position="130"/>
    </location>
</feature>
<evidence type="ECO:0000256" key="3">
    <source>
        <dbReference type="ARBA" id="ARBA00022516"/>
    </source>
</evidence>
<evidence type="ECO:0000259" key="13">
    <source>
        <dbReference type="PROSITE" id="PS50146"/>
    </source>
</evidence>
<dbReference type="InterPro" id="IPR001206">
    <property type="entry name" value="Diacylglycerol_kinase_cat_dom"/>
</dbReference>
<evidence type="ECO:0000313" key="14">
    <source>
        <dbReference type="EMBL" id="MBC5996823.1"/>
    </source>
</evidence>
<comment type="similarity">
    <text evidence="2">Belongs to the diacylglycerol/lipid kinase family.</text>
</comment>
<keyword evidence="3" id="KW-0444">Lipid biosynthesis</keyword>
<dbReference type="InterPro" id="IPR050187">
    <property type="entry name" value="Lipid_Phosphate_FormReg"/>
</dbReference>
<name>A0ABR7JPH7_9FIRM</name>
<proteinExistence type="inferred from homology"/>
<dbReference type="PANTHER" id="PTHR12358">
    <property type="entry name" value="SPHINGOSINE KINASE"/>
    <property type="match status" value="1"/>
</dbReference>
<dbReference type="InterPro" id="IPR045540">
    <property type="entry name" value="YegS/DAGK_C"/>
</dbReference>
<dbReference type="EMBL" id="JACRWE010000003">
    <property type="protein sequence ID" value="MBC5996823.1"/>
    <property type="molecule type" value="Genomic_DNA"/>
</dbReference>
<evidence type="ECO:0000256" key="9">
    <source>
        <dbReference type="ARBA" id="ARBA00022842"/>
    </source>
</evidence>
<dbReference type="Pfam" id="PF19279">
    <property type="entry name" value="YegS_C"/>
    <property type="match status" value="1"/>
</dbReference>
<evidence type="ECO:0000256" key="12">
    <source>
        <dbReference type="ARBA" id="ARBA00023264"/>
    </source>
</evidence>
<dbReference type="GO" id="GO:0016301">
    <property type="term" value="F:kinase activity"/>
    <property type="evidence" value="ECO:0007669"/>
    <property type="project" value="UniProtKB-KW"/>
</dbReference>
<dbReference type="RefSeq" id="WP_153971709.1">
    <property type="nucleotide sequence ID" value="NZ_JACRWE010000003.1"/>
</dbReference>
<evidence type="ECO:0000256" key="6">
    <source>
        <dbReference type="ARBA" id="ARBA00022741"/>
    </source>
</evidence>
<comment type="cofactor">
    <cofactor evidence="1">
        <name>Mg(2+)</name>
        <dbReference type="ChEBI" id="CHEBI:18420"/>
    </cofactor>
</comment>
<evidence type="ECO:0000256" key="2">
    <source>
        <dbReference type="ARBA" id="ARBA00005983"/>
    </source>
</evidence>
<accession>A0ABR7JPH7</accession>
<dbReference type="InterPro" id="IPR017438">
    <property type="entry name" value="ATP-NAD_kinase_N"/>
</dbReference>
<evidence type="ECO:0000256" key="4">
    <source>
        <dbReference type="ARBA" id="ARBA00022679"/>
    </source>
</evidence>
<dbReference type="NCBIfam" id="NF009605">
    <property type="entry name" value="PRK13059.1"/>
    <property type="match status" value="1"/>
</dbReference>
<evidence type="ECO:0000256" key="11">
    <source>
        <dbReference type="ARBA" id="ARBA00023209"/>
    </source>
</evidence>
<evidence type="ECO:0000256" key="10">
    <source>
        <dbReference type="ARBA" id="ARBA00023098"/>
    </source>
</evidence>
<protein>
    <submittedName>
        <fullName evidence="14">YegS/Rv2252/BmrU family lipid kinase</fullName>
    </submittedName>
</protein>
<dbReference type="InterPro" id="IPR005218">
    <property type="entry name" value="Diacylglycerol/lipid_kinase"/>
</dbReference>
<keyword evidence="15" id="KW-1185">Reference proteome</keyword>
<evidence type="ECO:0000256" key="5">
    <source>
        <dbReference type="ARBA" id="ARBA00022723"/>
    </source>
</evidence>
<dbReference type="PROSITE" id="PS50146">
    <property type="entry name" value="DAGK"/>
    <property type="match status" value="1"/>
</dbReference>
<dbReference type="Gene3D" id="2.60.200.40">
    <property type="match status" value="1"/>
</dbReference>
<evidence type="ECO:0000313" key="15">
    <source>
        <dbReference type="Proteomes" id="UP000609849"/>
    </source>
</evidence>
<keyword evidence="7 14" id="KW-0418">Kinase</keyword>
<dbReference type="SMART" id="SM00046">
    <property type="entry name" value="DAGKc"/>
    <property type="match status" value="1"/>
</dbReference>
<dbReference type="SUPFAM" id="SSF111331">
    <property type="entry name" value="NAD kinase/diacylglycerol kinase-like"/>
    <property type="match status" value="1"/>
</dbReference>
<evidence type="ECO:0000256" key="8">
    <source>
        <dbReference type="ARBA" id="ARBA00022840"/>
    </source>
</evidence>
<keyword evidence="4" id="KW-0808">Transferase</keyword>